<evidence type="ECO:0000256" key="1">
    <source>
        <dbReference type="SAM" id="MobiDB-lite"/>
    </source>
</evidence>
<evidence type="ECO:0000313" key="4">
    <source>
        <dbReference type="Proteomes" id="UP001201812"/>
    </source>
</evidence>
<organism evidence="3 4">
    <name type="scientific">Ditylenchus destructor</name>
    <dbReference type="NCBI Taxonomy" id="166010"/>
    <lineage>
        <taxon>Eukaryota</taxon>
        <taxon>Metazoa</taxon>
        <taxon>Ecdysozoa</taxon>
        <taxon>Nematoda</taxon>
        <taxon>Chromadorea</taxon>
        <taxon>Rhabditida</taxon>
        <taxon>Tylenchina</taxon>
        <taxon>Tylenchomorpha</taxon>
        <taxon>Sphaerularioidea</taxon>
        <taxon>Anguinidae</taxon>
        <taxon>Anguininae</taxon>
        <taxon>Ditylenchus</taxon>
    </lineage>
</organism>
<dbReference type="EMBL" id="JAKKPZ010000029">
    <property type="protein sequence ID" value="KAI1709717.1"/>
    <property type="molecule type" value="Genomic_DNA"/>
</dbReference>
<feature type="compositionally biased region" description="Low complexity" evidence="1">
    <location>
        <begin position="326"/>
        <end position="352"/>
    </location>
</feature>
<protein>
    <submittedName>
        <fullName evidence="3">Uncharacterized protein</fullName>
    </submittedName>
</protein>
<proteinExistence type="predicted"/>
<feature type="compositionally biased region" description="Polar residues" evidence="1">
    <location>
        <begin position="281"/>
        <end position="290"/>
    </location>
</feature>
<evidence type="ECO:0000313" key="3">
    <source>
        <dbReference type="EMBL" id="KAI1709717.1"/>
    </source>
</evidence>
<gene>
    <name evidence="3" type="ORF">DdX_11109</name>
</gene>
<comment type="caution">
    <text evidence="3">The sequence shown here is derived from an EMBL/GenBank/DDBJ whole genome shotgun (WGS) entry which is preliminary data.</text>
</comment>
<name>A0AAD4N339_9BILA</name>
<evidence type="ECO:0000256" key="2">
    <source>
        <dbReference type="SAM" id="SignalP"/>
    </source>
</evidence>
<feature type="chain" id="PRO_5042191924" evidence="2">
    <location>
        <begin position="20"/>
        <end position="403"/>
    </location>
</feature>
<accession>A0AAD4N339</accession>
<feature type="compositionally biased region" description="Polar residues" evidence="1">
    <location>
        <begin position="316"/>
        <end position="325"/>
    </location>
</feature>
<feature type="compositionally biased region" description="Polar residues" evidence="1">
    <location>
        <begin position="358"/>
        <end position="371"/>
    </location>
</feature>
<keyword evidence="4" id="KW-1185">Reference proteome</keyword>
<feature type="signal peptide" evidence="2">
    <location>
        <begin position="1"/>
        <end position="19"/>
    </location>
</feature>
<dbReference type="Proteomes" id="UP001201812">
    <property type="component" value="Unassembled WGS sequence"/>
</dbReference>
<sequence length="403" mass="43507">MFKQALVLGLFLVVGYSAAVKTEKDKRDVGGVGGMVKPKPGRKVKGPESLCCYKELKDYASGDFDTALIPRLLSPSRLLNNQTICGPNEQNPVLTNVFKCLEKCPKKLDLFKRNQGEYVEWLVKAFKFTFMVCKKDFTVVTDHLSMIALNKSTVHHECNGAVARMLSNLNPDSSSLENFKQSCVDRNESLACIEKHHQGDEKDKQFVKDTTIYVQGLLATFYYILEAKEIAYGEPHDHSTDPDINKCLGEMNGTMDYLQDEASVPVPVVDTEPTAKPEPTIPTTLPSTEPTATASHSKESTATASTTTAHSTTGTNIVVTDAGTSNDTPTINGNNPNGTNTNGTDTTTAAPGPVKPVGTQQPSNKTSTENSGISIKCFDRLPILTAALAVVVRMALAVAVDGS</sequence>
<keyword evidence="2" id="KW-0732">Signal</keyword>
<dbReference type="AlphaFoldDB" id="A0AAD4N339"/>
<feature type="region of interest" description="Disordered" evidence="1">
    <location>
        <begin position="269"/>
        <end position="371"/>
    </location>
</feature>
<reference evidence="3" key="1">
    <citation type="submission" date="2022-01" db="EMBL/GenBank/DDBJ databases">
        <title>Genome Sequence Resource for Two Populations of Ditylenchus destructor, the Migratory Endoparasitic Phytonematode.</title>
        <authorList>
            <person name="Zhang H."/>
            <person name="Lin R."/>
            <person name="Xie B."/>
        </authorList>
    </citation>
    <scope>NUCLEOTIDE SEQUENCE</scope>
    <source>
        <strain evidence="3">BazhouSP</strain>
    </source>
</reference>
<feature type="compositionally biased region" description="Low complexity" evidence="1">
    <location>
        <begin position="291"/>
        <end position="315"/>
    </location>
</feature>